<keyword evidence="4" id="KW-0804">Transcription</keyword>
<dbReference type="InterPro" id="IPR001647">
    <property type="entry name" value="HTH_TetR"/>
</dbReference>
<dbReference type="EMBL" id="JBHUKU010000014">
    <property type="protein sequence ID" value="MFD2461666.1"/>
    <property type="molecule type" value="Genomic_DNA"/>
</dbReference>
<dbReference type="PANTHER" id="PTHR30055">
    <property type="entry name" value="HTH-TYPE TRANSCRIPTIONAL REGULATOR RUTR"/>
    <property type="match status" value="1"/>
</dbReference>
<dbReference type="Gene3D" id="1.10.357.10">
    <property type="entry name" value="Tetracycline Repressor, domain 2"/>
    <property type="match status" value="1"/>
</dbReference>
<dbReference type="PROSITE" id="PS50977">
    <property type="entry name" value="HTH_TETR_2"/>
    <property type="match status" value="1"/>
</dbReference>
<dbReference type="PRINTS" id="PR00455">
    <property type="entry name" value="HTHTETR"/>
</dbReference>
<organism evidence="7 8">
    <name type="scientific">Amycolatopsis samaneae</name>
    <dbReference type="NCBI Taxonomy" id="664691"/>
    <lineage>
        <taxon>Bacteria</taxon>
        <taxon>Bacillati</taxon>
        <taxon>Actinomycetota</taxon>
        <taxon>Actinomycetes</taxon>
        <taxon>Pseudonocardiales</taxon>
        <taxon>Pseudonocardiaceae</taxon>
        <taxon>Amycolatopsis</taxon>
    </lineage>
</organism>
<dbReference type="PANTHER" id="PTHR30055:SF241">
    <property type="entry name" value="TRANSCRIPTIONAL REGULATORY PROTEIN"/>
    <property type="match status" value="1"/>
</dbReference>
<evidence type="ECO:0000256" key="4">
    <source>
        <dbReference type="ARBA" id="ARBA00023163"/>
    </source>
</evidence>
<dbReference type="Pfam" id="PF00440">
    <property type="entry name" value="TetR_N"/>
    <property type="match status" value="1"/>
</dbReference>
<sequence length="208" mass="22916">METGKRVTKRRAETRQRLLEAALAVFAEEGFGRSTVEQVCDRAGYTRGAFYSNFASLDELFLAMWERRSAELVTGMRTTFDGLADTELADVRSVVERLLPAIPLDDVWYRVSAEFTAHALRNPGLRRVLTAREETIADAAVPYLVALLGRIGRAVPDPAALGQALIAVHDGTATQCLLEPDNPTVWHRRTDLAVRVVTAYSTETGGKP</sequence>
<dbReference type="InterPro" id="IPR009057">
    <property type="entry name" value="Homeodomain-like_sf"/>
</dbReference>
<dbReference type="InterPro" id="IPR050109">
    <property type="entry name" value="HTH-type_TetR-like_transc_reg"/>
</dbReference>
<keyword evidence="3 5" id="KW-0238">DNA-binding</keyword>
<evidence type="ECO:0000256" key="1">
    <source>
        <dbReference type="ARBA" id="ARBA00022491"/>
    </source>
</evidence>
<evidence type="ECO:0000313" key="7">
    <source>
        <dbReference type="EMBL" id="MFD2461666.1"/>
    </source>
</evidence>
<protein>
    <submittedName>
        <fullName evidence="7">TetR/AcrR family transcriptional regulator</fullName>
    </submittedName>
</protein>
<dbReference type="RefSeq" id="WP_345390315.1">
    <property type="nucleotide sequence ID" value="NZ_BAABHG010000004.1"/>
</dbReference>
<accession>A0ABW5GLC3</accession>
<dbReference type="SUPFAM" id="SSF46689">
    <property type="entry name" value="Homeodomain-like"/>
    <property type="match status" value="1"/>
</dbReference>
<dbReference type="Proteomes" id="UP001597419">
    <property type="component" value="Unassembled WGS sequence"/>
</dbReference>
<reference evidence="8" key="1">
    <citation type="journal article" date="2019" name="Int. J. Syst. Evol. Microbiol.">
        <title>The Global Catalogue of Microorganisms (GCM) 10K type strain sequencing project: providing services to taxonomists for standard genome sequencing and annotation.</title>
        <authorList>
            <consortium name="The Broad Institute Genomics Platform"/>
            <consortium name="The Broad Institute Genome Sequencing Center for Infectious Disease"/>
            <person name="Wu L."/>
            <person name="Ma J."/>
        </authorList>
    </citation>
    <scope>NUCLEOTIDE SEQUENCE [LARGE SCALE GENOMIC DNA]</scope>
    <source>
        <strain evidence="8">CGMCC 4.7643</strain>
    </source>
</reference>
<comment type="caution">
    <text evidence="7">The sequence shown here is derived from an EMBL/GenBank/DDBJ whole genome shotgun (WGS) entry which is preliminary data.</text>
</comment>
<dbReference type="InterPro" id="IPR036271">
    <property type="entry name" value="Tet_transcr_reg_TetR-rel_C_sf"/>
</dbReference>
<name>A0ABW5GLC3_9PSEU</name>
<keyword evidence="2" id="KW-0805">Transcription regulation</keyword>
<evidence type="ECO:0000256" key="3">
    <source>
        <dbReference type="ARBA" id="ARBA00023125"/>
    </source>
</evidence>
<dbReference type="SUPFAM" id="SSF48498">
    <property type="entry name" value="Tetracyclin repressor-like, C-terminal domain"/>
    <property type="match status" value="1"/>
</dbReference>
<dbReference type="Pfam" id="PF13977">
    <property type="entry name" value="TetR_C_6"/>
    <property type="match status" value="1"/>
</dbReference>
<evidence type="ECO:0000313" key="8">
    <source>
        <dbReference type="Proteomes" id="UP001597419"/>
    </source>
</evidence>
<keyword evidence="1" id="KW-0678">Repressor</keyword>
<proteinExistence type="predicted"/>
<evidence type="ECO:0000256" key="2">
    <source>
        <dbReference type="ARBA" id="ARBA00023015"/>
    </source>
</evidence>
<evidence type="ECO:0000256" key="5">
    <source>
        <dbReference type="PROSITE-ProRule" id="PRU00335"/>
    </source>
</evidence>
<feature type="domain" description="HTH tetR-type" evidence="6">
    <location>
        <begin position="12"/>
        <end position="72"/>
    </location>
</feature>
<gene>
    <name evidence="7" type="ORF">ACFSYJ_23875</name>
</gene>
<feature type="DNA-binding region" description="H-T-H motif" evidence="5">
    <location>
        <begin position="35"/>
        <end position="54"/>
    </location>
</feature>
<keyword evidence="8" id="KW-1185">Reference proteome</keyword>
<dbReference type="InterPro" id="IPR039538">
    <property type="entry name" value="BetI_C"/>
</dbReference>
<evidence type="ECO:0000259" key="6">
    <source>
        <dbReference type="PROSITE" id="PS50977"/>
    </source>
</evidence>